<gene>
    <name evidence="1" type="ORF">Trichorick_01476</name>
</gene>
<proteinExistence type="predicted"/>
<keyword evidence="1" id="KW-0614">Plasmid</keyword>
<evidence type="ECO:0000313" key="2">
    <source>
        <dbReference type="Proteomes" id="UP001326613"/>
    </source>
</evidence>
<keyword evidence="2" id="KW-1185">Reference proteome</keyword>
<dbReference type="EMBL" id="CP112934">
    <property type="protein sequence ID" value="WPY01563.1"/>
    <property type="molecule type" value="Genomic_DNA"/>
</dbReference>
<reference evidence="1 2" key="1">
    <citation type="submission" date="2022-10" db="EMBL/GenBank/DDBJ databases">
        <title>Host association and intracellularity evolved multiple times independently in the Rickettsiales.</title>
        <authorList>
            <person name="Castelli M."/>
            <person name="Nardi T."/>
            <person name="Gammuto L."/>
            <person name="Bellinzona G."/>
            <person name="Sabaneyeva E."/>
            <person name="Potekhin A."/>
            <person name="Serra V."/>
            <person name="Petroni G."/>
            <person name="Sassera D."/>
        </authorList>
    </citation>
    <scope>NUCLEOTIDE SEQUENCE [LARGE SCALE GENOMIC DNA]</scope>
    <source>
        <strain evidence="1 2">Kr 154-4</strain>
        <plasmid evidence="1 2">unnamed2</plasmid>
    </source>
</reference>
<dbReference type="Proteomes" id="UP001326613">
    <property type="component" value="Plasmid unnamed2"/>
</dbReference>
<protein>
    <submittedName>
        <fullName evidence="1">Uncharacterized protein</fullName>
    </submittedName>
</protein>
<accession>A0ABZ0UU52</accession>
<dbReference type="RefSeq" id="WP_323738989.1">
    <property type="nucleotide sequence ID" value="NZ_CP112934.1"/>
</dbReference>
<organism evidence="1 2">
    <name type="scientific">Candidatus Trichorickettsia mobilis</name>
    <dbReference type="NCBI Taxonomy" id="1346319"/>
    <lineage>
        <taxon>Bacteria</taxon>
        <taxon>Pseudomonadati</taxon>
        <taxon>Pseudomonadota</taxon>
        <taxon>Alphaproteobacteria</taxon>
        <taxon>Rickettsiales</taxon>
        <taxon>Rickettsiaceae</taxon>
        <taxon>Rickettsieae</taxon>
        <taxon>Candidatus Trichorickettsia</taxon>
    </lineage>
</organism>
<sequence>MSNKETGRHKIVFNDEQIAKVEDLARNLTIQQIADYFGICERTFREIRDRDFAVFTAYKKGKAKSIEHVASKLMENINKNDTTSIIFYLKTQAGWSEKQDLNVTTKDVTPKPMKVVVNFSKPPEIANLSADEVDKNLD</sequence>
<name>A0ABZ0UU52_9RICK</name>
<evidence type="ECO:0000313" key="1">
    <source>
        <dbReference type="EMBL" id="WPY01563.1"/>
    </source>
</evidence>
<geneLocation type="plasmid" evidence="1 2">
    <name>unnamed2</name>
</geneLocation>